<protein>
    <recommendedName>
        <fullName evidence="3">F-box domain-containing protein</fullName>
    </recommendedName>
</protein>
<dbReference type="AlphaFoldDB" id="A0AAD5VNK3"/>
<proteinExistence type="predicted"/>
<evidence type="ECO:0000313" key="2">
    <source>
        <dbReference type="Proteomes" id="UP001213000"/>
    </source>
</evidence>
<dbReference type="SUPFAM" id="SSF52047">
    <property type="entry name" value="RNI-like"/>
    <property type="match status" value="1"/>
</dbReference>
<organism evidence="1 2">
    <name type="scientific">Leucocoprinus birnbaumii</name>
    <dbReference type="NCBI Taxonomy" id="56174"/>
    <lineage>
        <taxon>Eukaryota</taxon>
        <taxon>Fungi</taxon>
        <taxon>Dikarya</taxon>
        <taxon>Basidiomycota</taxon>
        <taxon>Agaricomycotina</taxon>
        <taxon>Agaricomycetes</taxon>
        <taxon>Agaricomycetidae</taxon>
        <taxon>Agaricales</taxon>
        <taxon>Agaricineae</taxon>
        <taxon>Agaricaceae</taxon>
        <taxon>Leucocoprinus</taxon>
    </lineage>
</organism>
<sequence length="465" mass="53392">MFYLHTSNPELLANNKNIPIVTYSPSTYASPLVLSHVNRRWREITRRYPNLWASIHVIGPKSQSLPLIAEWLYRSGNRPLSIYYSQSKGWDSPPQHLSNMNRMLQLFAAHVRRWKSIDFNFRGGELAIGHPCQHNILFSNEMDFRDLRMLESVSINENRAWIPGPLIHLWSTIAQNSPNLRSARGCIPINSSTLSSFTCQTSTSPFHVVVQILRDCPNLKELNMRLCPPSSPDLNIPPVTHRKLKILKLHNPKREAGLMEDVFSRVTLPRLSELDCNFDGGKSMVRALRHMLQRSDCRLSSLNTIPFEGVEDEIYKLFACEQLQSLKSLIISRAHSDHFLDWITIRPPQYQGDRTARMVLPSLKKIHMMGLTVSLNSLARFASSRPRANIVIESPWHFDEHPKSSKWAPWIFEHRSLAFRNPCGCGVDNPQKAQPWHKVKEGKNKDCLETGCRASRCGYSSRSHY</sequence>
<evidence type="ECO:0000313" key="1">
    <source>
        <dbReference type="EMBL" id="KAJ3564626.1"/>
    </source>
</evidence>
<name>A0AAD5VNK3_9AGAR</name>
<keyword evidence="2" id="KW-1185">Reference proteome</keyword>
<reference evidence="1" key="1">
    <citation type="submission" date="2022-07" db="EMBL/GenBank/DDBJ databases">
        <title>Genome Sequence of Leucocoprinus birnbaumii.</title>
        <authorList>
            <person name="Buettner E."/>
        </authorList>
    </citation>
    <scope>NUCLEOTIDE SEQUENCE</scope>
    <source>
        <strain evidence="1">VT141</strain>
    </source>
</reference>
<gene>
    <name evidence="1" type="ORF">NP233_g8176</name>
</gene>
<dbReference type="Gene3D" id="3.80.10.10">
    <property type="entry name" value="Ribonuclease Inhibitor"/>
    <property type="match status" value="1"/>
</dbReference>
<dbReference type="Proteomes" id="UP001213000">
    <property type="component" value="Unassembled WGS sequence"/>
</dbReference>
<accession>A0AAD5VNK3</accession>
<evidence type="ECO:0008006" key="3">
    <source>
        <dbReference type="Google" id="ProtNLM"/>
    </source>
</evidence>
<comment type="caution">
    <text evidence="1">The sequence shown here is derived from an EMBL/GenBank/DDBJ whole genome shotgun (WGS) entry which is preliminary data.</text>
</comment>
<dbReference type="EMBL" id="JANIEX010000645">
    <property type="protein sequence ID" value="KAJ3564626.1"/>
    <property type="molecule type" value="Genomic_DNA"/>
</dbReference>
<dbReference type="InterPro" id="IPR032675">
    <property type="entry name" value="LRR_dom_sf"/>
</dbReference>